<comment type="caution">
    <text evidence="2">The sequence shown here is derived from an EMBL/GenBank/DDBJ whole genome shotgun (WGS) entry which is preliminary data.</text>
</comment>
<dbReference type="AlphaFoldDB" id="A0A9X1NHW4"/>
<keyword evidence="1" id="KW-0472">Membrane</keyword>
<dbReference type="EMBL" id="JAJOMB010000021">
    <property type="protein sequence ID" value="MCD5315307.1"/>
    <property type="molecule type" value="Genomic_DNA"/>
</dbReference>
<dbReference type="RefSeq" id="WP_231448111.1">
    <property type="nucleotide sequence ID" value="NZ_JAJOMB010000021.1"/>
</dbReference>
<protein>
    <submittedName>
        <fullName evidence="2">Uncharacterized protein</fullName>
    </submittedName>
</protein>
<feature type="transmembrane region" description="Helical" evidence="1">
    <location>
        <begin position="12"/>
        <end position="36"/>
    </location>
</feature>
<evidence type="ECO:0000313" key="2">
    <source>
        <dbReference type="EMBL" id="MCD5315307.1"/>
    </source>
</evidence>
<gene>
    <name evidence="2" type="ORF">LR394_30835</name>
</gene>
<feature type="transmembrane region" description="Helical" evidence="1">
    <location>
        <begin position="42"/>
        <end position="60"/>
    </location>
</feature>
<dbReference type="Proteomes" id="UP001138997">
    <property type="component" value="Unassembled WGS sequence"/>
</dbReference>
<name>A0A9X1NHW4_9ACTN</name>
<keyword evidence="1" id="KW-1133">Transmembrane helix</keyword>
<reference evidence="2" key="1">
    <citation type="submission" date="2021-11" db="EMBL/GenBank/DDBJ databases">
        <title>Streptomyces corallinus and Kineosporia corallina sp. nov., two new coral-derived marine actinobacteria.</title>
        <authorList>
            <person name="Buangrab K."/>
            <person name="Sutthacheep M."/>
            <person name="Yeemin T."/>
            <person name="Harunari E."/>
            <person name="Igarashi Y."/>
            <person name="Sripreechasak P."/>
            <person name="Kanchanasin P."/>
            <person name="Tanasupawat S."/>
            <person name="Phongsopitanun W."/>
        </authorList>
    </citation>
    <scope>NUCLEOTIDE SEQUENCE</scope>
    <source>
        <strain evidence="2">JCM 31032</strain>
    </source>
</reference>
<evidence type="ECO:0000256" key="1">
    <source>
        <dbReference type="SAM" id="Phobius"/>
    </source>
</evidence>
<keyword evidence="3" id="KW-1185">Reference proteome</keyword>
<keyword evidence="1" id="KW-0812">Transmembrane</keyword>
<accession>A0A9X1NHW4</accession>
<sequence>MPRARVEFTRLGAWLVGIATLVILVGGVVTVGSLWNTTQDDLPGRIFIIVWLVLFVAFGLNNLRVCWRRSSTTVMPPGFRMDVRTPLVTVTPIDKP</sequence>
<evidence type="ECO:0000313" key="3">
    <source>
        <dbReference type="Proteomes" id="UP001138997"/>
    </source>
</evidence>
<proteinExistence type="predicted"/>
<organism evidence="2 3">
    <name type="scientific">Kineosporia babensis</name>
    <dbReference type="NCBI Taxonomy" id="499548"/>
    <lineage>
        <taxon>Bacteria</taxon>
        <taxon>Bacillati</taxon>
        <taxon>Actinomycetota</taxon>
        <taxon>Actinomycetes</taxon>
        <taxon>Kineosporiales</taxon>
        <taxon>Kineosporiaceae</taxon>
        <taxon>Kineosporia</taxon>
    </lineage>
</organism>